<keyword evidence="3 6" id="KW-0269">Exonuclease</keyword>
<evidence type="ECO:0000259" key="5">
    <source>
        <dbReference type="Pfam" id="PF17846"/>
    </source>
</evidence>
<accession>A0A6N1NE25</accession>
<name>A0A6N1NE25_9VIRU</name>
<evidence type="ECO:0000259" key="4">
    <source>
        <dbReference type="Pfam" id="PF03159"/>
    </source>
</evidence>
<evidence type="ECO:0000313" key="6">
    <source>
        <dbReference type="EMBL" id="QKU33735.1"/>
    </source>
</evidence>
<dbReference type="InterPro" id="IPR004859">
    <property type="entry name" value="Xrn1_N"/>
</dbReference>
<dbReference type="RefSeq" id="YP_010780343.1">
    <property type="nucleotide sequence ID" value="NC_075038.1"/>
</dbReference>
<feature type="domain" description="Xrn1 N-terminal" evidence="4">
    <location>
        <begin position="116"/>
        <end position="291"/>
    </location>
</feature>
<dbReference type="KEGG" id="vg:80517034"/>
<evidence type="ECO:0000256" key="2">
    <source>
        <dbReference type="ARBA" id="ARBA00022801"/>
    </source>
</evidence>
<keyword evidence="1" id="KW-0540">Nuclease</keyword>
<organism evidence="6">
    <name type="scientific">Tupanvirus deep ocean</name>
    <dbReference type="NCBI Taxonomy" id="2126984"/>
    <lineage>
        <taxon>Viruses</taxon>
        <taxon>Varidnaviria</taxon>
        <taxon>Bamfordvirae</taxon>
        <taxon>Nucleocytoviricota</taxon>
        <taxon>Megaviricetes</taxon>
        <taxon>Imitervirales</taxon>
        <taxon>Mimiviridae</taxon>
        <taxon>Megamimivirinae</taxon>
        <taxon>Tupanvirus</taxon>
        <taxon>Tupanvirus altamarinense</taxon>
    </lineage>
</organism>
<dbReference type="Pfam" id="PF03159">
    <property type="entry name" value="XRN_N"/>
    <property type="match status" value="1"/>
</dbReference>
<dbReference type="GO" id="GO:0003723">
    <property type="term" value="F:RNA binding"/>
    <property type="evidence" value="ECO:0007669"/>
    <property type="project" value="TreeGrafter"/>
</dbReference>
<protein>
    <submittedName>
        <fullName evidence="6">Putative 5'-3'exonuclease20</fullName>
    </submittedName>
</protein>
<dbReference type="EMBL" id="MF405918">
    <property type="protein sequence ID" value="QKU33735.1"/>
    <property type="molecule type" value="Genomic_DNA"/>
</dbReference>
<dbReference type="GeneID" id="80517034"/>
<proteinExistence type="predicted"/>
<sequence length="787" mass="93670">MGVLEFFGTLIKNDITSTSIRSNYTDKMSVNHLLLDFNSIVHVSSQKIITDVNVFMQMVLKNLYNHRAVNNVVFTEKFEKYKMQHIQKKINQNSDPIDVIKMFRAHFNDKYMDKLVITLVINTLLSIVKTYCQNKTLHTLMIAIDGVPSKGKMVEQKQRRYMGAIFEEYNKKILNKYKDYLKDEPDYVYLSTRWSIKWSRNKITPGTAFMHKLVNYLRSNKITNKLKINRPNMEIVLSDMYEIGEGEKKIVNYVNKYLPDTDESVMIYSPDADMILLCMLMPVKKLYMLRHNQQTSEKSGGNIYDLIDIRMLKSNISYYINNHPNYSKEEFDIDRINYDIVCISTLFGNDFVPKIETLNVKKGFQNIMDAYLKSLLKLKDKGFYLVKNKNGDNEYKLNFTFLKTILRFLLPEEDDFIKHNNLYAQYITIGQIKNVFDYMEINSENLVSTFNSFRQEYENLKNLIKKNGNFTYFETHDQFMSSLKKSVMVIMDGQCVNTSYLTNKEMIKLLRDYYRQYRDFPRLNINLNTWSHSINDYKHKNDIKGKNFNEYDKEKYKFKFMLDEYYIKFNAQPLQLTKNKINDYYDEYFGVNLFESNGKLTKGANQVMHDYLEGMLWVFNYYFNDISYVNTWYYQHERAPLMRHFLMFLDSISLEYFTDVYNSLINYQVEDLKKYFNPVEQLIYVSPMIEDIIKLLPSNYQQYILSDDLDPFLRTYFIDVNSITNRLWKEKVSSDVDCKSIPYFNKCLIKSIGKPTITDDKLFIKAIRKVKPNAVSIRRSQSTEPEY</sequence>
<dbReference type="PANTHER" id="PTHR12341:SF29">
    <property type="entry name" value="EXONUCLEASE XRNC, PUTATIVE-RELATED"/>
    <property type="match status" value="1"/>
</dbReference>
<evidence type="ECO:0000256" key="3">
    <source>
        <dbReference type="ARBA" id="ARBA00022839"/>
    </source>
</evidence>
<dbReference type="PANTHER" id="PTHR12341">
    <property type="entry name" value="5'-&gt;3' EXORIBONUCLEASE"/>
    <property type="match status" value="1"/>
</dbReference>
<dbReference type="Pfam" id="PF17846">
    <property type="entry name" value="XRN_M"/>
    <property type="match status" value="1"/>
</dbReference>
<evidence type="ECO:0000256" key="1">
    <source>
        <dbReference type="ARBA" id="ARBA00022722"/>
    </source>
</evidence>
<dbReference type="InterPro" id="IPR027073">
    <property type="entry name" value="5_3_exoribonuclease"/>
</dbReference>
<feature type="domain" description="Xrn1 helical" evidence="5">
    <location>
        <begin position="331"/>
        <end position="718"/>
    </location>
</feature>
<keyword evidence="2" id="KW-0378">Hydrolase</keyword>
<dbReference type="GO" id="GO:0004534">
    <property type="term" value="F:5'-3' RNA exonuclease activity"/>
    <property type="evidence" value="ECO:0007669"/>
    <property type="project" value="TreeGrafter"/>
</dbReference>
<dbReference type="GO" id="GO:0000956">
    <property type="term" value="P:nuclear-transcribed mRNA catabolic process"/>
    <property type="evidence" value="ECO:0007669"/>
    <property type="project" value="TreeGrafter"/>
</dbReference>
<reference evidence="6" key="1">
    <citation type="submission" date="2017-06" db="EMBL/GenBank/DDBJ databases">
        <authorList>
            <person name="Assis F.L."/>
            <person name="Abrahao J.S."/>
            <person name="Silva L."/>
            <person name="Khalil J.B."/>
            <person name="Rodrigues R."/>
            <person name="Silva L.S."/>
            <person name="Boratto P."/>
            <person name="Andrade M."/>
            <person name="Kroon E.G."/>
            <person name="Ribeiro B."/>
            <person name="Bergier I."/>
            <person name="Seligmann H."/>
            <person name="Ghigo E."/>
            <person name="Colson P."/>
            <person name="Levasseur A."/>
            <person name="Raoult D."/>
            <person name="Scola B.L."/>
        </authorList>
    </citation>
    <scope>NUCLEOTIDE SEQUENCE</scope>
    <source>
        <strain evidence="6">Deep ocean</strain>
    </source>
</reference>
<dbReference type="InterPro" id="IPR041412">
    <property type="entry name" value="Xrn1_helical"/>
</dbReference>
<dbReference type="Gene3D" id="3.40.50.12390">
    <property type="match status" value="1"/>
</dbReference>
<reference evidence="6" key="2">
    <citation type="journal article" date="2018" name="Nat. Commun.">
        <title>Tailed giant Tupanvirus possesses the most complete translational apparatus of the known virosphere.</title>
        <authorList>
            <person name="Abrahao J."/>
            <person name="Silva L."/>
            <person name="Silva L.S."/>
            <person name="Khalil J.Y.B."/>
            <person name="Rodrigues R."/>
            <person name="Arantes T."/>
            <person name="Assis F."/>
            <person name="Boratto P."/>
            <person name="Andrade M."/>
            <person name="Kroon E.G."/>
            <person name="Ribeiro B."/>
            <person name="Bergier I."/>
            <person name="Seligmann H."/>
            <person name="Ghigo E."/>
            <person name="Colson P."/>
            <person name="Levasseur A."/>
            <person name="Kroemer G."/>
            <person name="Raoult D."/>
            <person name="La Scola B."/>
        </authorList>
    </citation>
    <scope>NUCLEOTIDE SEQUENCE [LARGE SCALE GENOMIC DNA]</scope>
    <source>
        <strain evidence="6">Deep ocean</strain>
    </source>
</reference>